<feature type="transmembrane region" description="Helical" evidence="1">
    <location>
        <begin position="6"/>
        <end position="26"/>
    </location>
</feature>
<geneLocation type="mitochondrion" evidence="2"/>
<reference evidence="2" key="1">
    <citation type="journal article" date="2014" name="Med. Vet. Entomol.">
        <title>Second-generation sequencing of entire mitochondrial coding-regions (approximately 15.4 kb) holds promise for study of the phylogeny and taxonomy of human body lice and head lice.</title>
        <authorList>
            <person name="Xiong H."/>
            <person name="Campelo D."/>
            <person name="Pollack R.J."/>
            <person name="Raoult D."/>
            <person name="Shao R."/>
            <person name="Alem M."/>
            <person name="Ali J."/>
            <person name="Bilcha K."/>
            <person name="Barker S.C."/>
        </authorList>
    </citation>
    <scope>NUCLEOTIDE SEQUENCE</scope>
</reference>
<feature type="transmembrane region" description="Helical" evidence="1">
    <location>
        <begin position="133"/>
        <end position="153"/>
    </location>
</feature>
<proteinExistence type="predicted"/>
<accession>M4W6T3</accession>
<keyword evidence="2" id="KW-0496">Mitochondrion</keyword>
<organism evidence="2">
    <name type="scientific">Pediculus schaeffi</name>
    <name type="common">Louse</name>
    <dbReference type="NCBI Taxonomy" id="240286"/>
    <lineage>
        <taxon>Eukaryota</taxon>
        <taxon>Metazoa</taxon>
        <taxon>Ecdysozoa</taxon>
        <taxon>Arthropoda</taxon>
        <taxon>Hexapoda</taxon>
        <taxon>Insecta</taxon>
        <taxon>Pterygota</taxon>
        <taxon>Neoptera</taxon>
        <taxon>Paraneoptera</taxon>
        <taxon>Psocodea</taxon>
        <taxon>Troctomorpha</taxon>
        <taxon>Phthiraptera</taxon>
        <taxon>Anoplura</taxon>
        <taxon>Pediculidae</taxon>
        <taxon>Pediculus</taxon>
    </lineage>
</organism>
<gene>
    <name evidence="2" type="primary">nad6</name>
</gene>
<keyword evidence="1" id="KW-0812">Transmembrane</keyword>
<protein>
    <submittedName>
        <fullName evidence="2">NADH dehydrogenase subunit 6</fullName>
    </submittedName>
</protein>
<feature type="transmembrane region" description="Helical" evidence="1">
    <location>
        <begin position="86"/>
        <end position="104"/>
    </location>
</feature>
<sequence>MPLNKLVFVLAVFFTLLILISANLLLKLFSLTLAVVFIGFLMMSNSYTSWSWLLFWLGILGGLIVSLSLTFIIIPKTDSLKDWSMNFSMFNLLFILSLLILFLWNSSQKEWMLTYSSMSMMESINSLTLNSKAWSAVVILTIYILILPIMEVLTSSYSRTSASYWGSVKH</sequence>
<dbReference type="EMBL" id="KC241890">
    <property type="protein sequence ID" value="AGI04240.1"/>
    <property type="molecule type" value="Genomic_DNA"/>
</dbReference>
<keyword evidence="1" id="KW-0472">Membrane</keyword>
<dbReference type="AlphaFoldDB" id="M4W6T3"/>
<name>M4W6T3_PEDSC</name>
<reference evidence="2" key="2">
    <citation type="journal article" date="2015" name="BMC Genomics">
        <title>The mitochondrial genome of the chimpanzee louse, Pediculus schaeffi: insights into the process of mitochondrial genome fragmentation in the blood-sucking lice of great apes.</title>
        <authorList>
            <person name="Herd K.E."/>
            <person name="Barker S.C."/>
            <person name="Shao R."/>
        </authorList>
    </citation>
    <scope>NUCLEOTIDE SEQUENCE</scope>
</reference>
<evidence type="ECO:0000313" key="2">
    <source>
        <dbReference type="EMBL" id="AGI04240.1"/>
    </source>
</evidence>
<feature type="transmembrane region" description="Helical" evidence="1">
    <location>
        <begin position="53"/>
        <end position="74"/>
    </location>
</feature>
<evidence type="ECO:0000256" key="1">
    <source>
        <dbReference type="SAM" id="Phobius"/>
    </source>
</evidence>
<keyword evidence="1" id="KW-1133">Transmembrane helix</keyword>